<reference evidence="3 4" key="1">
    <citation type="submission" date="2017-03" db="EMBL/GenBank/DDBJ databases">
        <title>Genomes of endolithic fungi from Antarctica.</title>
        <authorList>
            <person name="Coleine C."/>
            <person name="Masonjones S."/>
            <person name="Stajich J.E."/>
        </authorList>
    </citation>
    <scope>NUCLEOTIDE SEQUENCE [LARGE SCALE GENOMIC DNA]</scope>
    <source>
        <strain evidence="3 4">CCFEE 5311</strain>
    </source>
</reference>
<sequence>MSHPQPPQRQPTPSETDRYVRTFHNVALGALIACPILALIPPRKLDFFTFGLVGTTAYSANYLTRERTGRSIWQHVGGSKAGPDTGPDGTVIESVVSPTERANLDRELQYAKEEMQRMQVDGRVSAEPNHAARSAREAWKAQREKEIQDDLDVGKGFGEMIMDQISDVINWRKKRDDDDDDG</sequence>
<accession>A0A4U0V179</accession>
<organism evidence="3 4">
    <name type="scientific">Friedmanniomyces endolithicus</name>
    <dbReference type="NCBI Taxonomy" id="329885"/>
    <lineage>
        <taxon>Eukaryota</taxon>
        <taxon>Fungi</taxon>
        <taxon>Dikarya</taxon>
        <taxon>Ascomycota</taxon>
        <taxon>Pezizomycotina</taxon>
        <taxon>Dothideomycetes</taxon>
        <taxon>Dothideomycetidae</taxon>
        <taxon>Mycosphaerellales</taxon>
        <taxon>Teratosphaeriaceae</taxon>
        <taxon>Friedmanniomyces</taxon>
    </lineage>
</organism>
<dbReference type="EMBL" id="NAJP01000028">
    <property type="protein sequence ID" value="TKA41406.1"/>
    <property type="molecule type" value="Genomic_DNA"/>
</dbReference>
<evidence type="ECO:0000313" key="3">
    <source>
        <dbReference type="EMBL" id="TKA41406.1"/>
    </source>
</evidence>
<gene>
    <name evidence="3" type="ORF">B0A54_06309</name>
</gene>
<keyword evidence="2" id="KW-0472">Membrane</keyword>
<evidence type="ECO:0000313" key="4">
    <source>
        <dbReference type="Proteomes" id="UP000310066"/>
    </source>
</evidence>
<comment type="caution">
    <text evidence="3">The sequence shown here is derived from an EMBL/GenBank/DDBJ whole genome shotgun (WGS) entry which is preliminary data.</text>
</comment>
<dbReference type="Proteomes" id="UP000310066">
    <property type="component" value="Unassembled WGS sequence"/>
</dbReference>
<protein>
    <submittedName>
        <fullName evidence="3">Uncharacterized protein</fullName>
    </submittedName>
</protein>
<proteinExistence type="predicted"/>
<feature type="transmembrane region" description="Helical" evidence="2">
    <location>
        <begin position="21"/>
        <end position="41"/>
    </location>
</feature>
<dbReference type="AlphaFoldDB" id="A0A4U0V179"/>
<evidence type="ECO:0000256" key="2">
    <source>
        <dbReference type="SAM" id="Phobius"/>
    </source>
</evidence>
<dbReference type="OrthoDB" id="5411041at2759"/>
<keyword evidence="2" id="KW-0812">Transmembrane</keyword>
<evidence type="ECO:0000256" key="1">
    <source>
        <dbReference type="SAM" id="MobiDB-lite"/>
    </source>
</evidence>
<name>A0A4U0V179_9PEZI</name>
<keyword evidence="2" id="KW-1133">Transmembrane helix</keyword>
<feature type="region of interest" description="Disordered" evidence="1">
    <location>
        <begin position="120"/>
        <end position="141"/>
    </location>
</feature>